<dbReference type="STRING" id="1124188.SAMN05444377_11944"/>
<organism evidence="2 3">
    <name type="scientific">Flavobacterium fontis</name>
    <dbReference type="NCBI Taxonomy" id="1124188"/>
    <lineage>
        <taxon>Bacteria</taxon>
        <taxon>Pseudomonadati</taxon>
        <taxon>Bacteroidota</taxon>
        <taxon>Flavobacteriia</taxon>
        <taxon>Flavobacteriales</taxon>
        <taxon>Flavobacteriaceae</taxon>
        <taxon>Flavobacterium</taxon>
    </lineage>
</organism>
<gene>
    <name evidence="2" type="ORF">SAMN05444377_11944</name>
</gene>
<evidence type="ECO:0000259" key="1">
    <source>
        <dbReference type="Pfam" id="PF20376"/>
    </source>
</evidence>
<dbReference type="AlphaFoldDB" id="A0A1M5EHG6"/>
<protein>
    <recommendedName>
        <fullName evidence="1">DUF6671 domain-containing protein</fullName>
    </recommendedName>
</protein>
<dbReference type="Pfam" id="PF20376">
    <property type="entry name" value="DUF6671"/>
    <property type="match status" value="1"/>
</dbReference>
<evidence type="ECO:0000313" key="3">
    <source>
        <dbReference type="Proteomes" id="UP000184147"/>
    </source>
</evidence>
<proteinExistence type="predicted"/>
<dbReference type="OrthoDB" id="9793837at2"/>
<dbReference type="Proteomes" id="UP000184147">
    <property type="component" value="Unassembled WGS sequence"/>
</dbReference>
<dbReference type="InterPro" id="IPR046612">
    <property type="entry name" value="DUF6671"/>
</dbReference>
<dbReference type="RefSeq" id="WP_073365206.1">
    <property type="nucleotide sequence ID" value="NZ_FQVQ01000019.1"/>
</dbReference>
<keyword evidence="3" id="KW-1185">Reference proteome</keyword>
<dbReference type="EMBL" id="FQVQ01000019">
    <property type="protein sequence ID" value="SHF78708.1"/>
    <property type="molecule type" value="Genomic_DNA"/>
</dbReference>
<sequence>MKLFAGRTVAIATAHHKERVMAPILERELGVSCTVPTALNTDSLGTFSGEIPRVKDVISTLRDKCNLAMKKNKYDLVVASEGSFGAHPSSPFLPANYETVLLLDAQNNREYTGRYWTSDTNFTGAYIKDEEDLEAFVTRVGFPQHAVIVRKDDQSYAPLYKGVQEYDELVQHFQNLKQEFGSCYVETDMRAHFNPKRMTAIAKATQNLVDTLLSLCPQCQAPGFSVQRMESGLPCGWCKQPTRSPLYALYHCDTCSFEEKRYYPLQKEVEDPQFCDYCNP</sequence>
<evidence type="ECO:0000313" key="2">
    <source>
        <dbReference type="EMBL" id="SHF78708.1"/>
    </source>
</evidence>
<reference evidence="2 3" key="1">
    <citation type="submission" date="2016-11" db="EMBL/GenBank/DDBJ databases">
        <authorList>
            <person name="Jaros S."/>
            <person name="Januszkiewicz K."/>
            <person name="Wedrychowicz H."/>
        </authorList>
    </citation>
    <scope>NUCLEOTIDE SEQUENCE [LARGE SCALE GENOMIC DNA]</scope>
    <source>
        <strain evidence="2 3">DSM 25660</strain>
    </source>
</reference>
<feature type="domain" description="DUF6671" evidence="1">
    <location>
        <begin position="64"/>
        <end position="280"/>
    </location>
</feature>
<accession>A0A1M5EHG6</accession>
<name>A0A1M5EHG6_9FLAO</name>